<feature type="compositionally biased region" description="Basic and acidic residues" evidence="1">
    <location>
        <begin position="31"/>
        <end position="74"/>
    </location>
</feature>
<feature type="compositionally biased region" description="Basic residues" evidence="1">
    <location>
        <begin position="1"/>
        <end position="16"/>
    </location>
</feature>
<proteinExistence type="predicted"/>
<keyword evidence="3" id="KW-1185">Reference proteome</keyword>
<comment type="caution">
    <text evidence="2">The sequence shown here is derived from an EMBL/GenBank/DDBJ whole genome shotgun (WGS) entry which is preliminary data.</text>
</comment>
<feature type="region of interest" description="Disordered" evidence="1">
    <location>
        <begin position="223"/>
        <end position="252"/>
    </location>
</feature>
<organism evidence="2 3">
    <name type="scientific">Penstemon smallii</name>
    <dbReference type="NCBI Taxonomy" id="265156"/>
    <lineage>
        <taxon>Eukaryota</taxon>
        <taxon>Viridiplantae</taxon>
        <taxon>Streptophyta</taxon>
        <taxon>Embryophyta</taxon>
        <taxon>Tracheophyta</taxon>
        <taxon>Spermatophyta</taxon>
        <taxon>Magnoliopsida</taxon>
        <taxon>eudicotyledons</taxon>
        <taxon>Gunneridae</taxon>
        <taxon>Pentapetalae</taxon>
        <taxon>asterids</taxon>
        <taxon>lamiids</taxon>
        <taxon>Lamiales</taxon>
        <taxon>Plantaginaceae</taxon>
        <taxon>Cheloneae</taxon>
        <taxon>Penstemon</taxon>
    </lineage>
</organism>
<dbReference type="AlphaFoldDB" id="A0ABD3T9D8"/>
<feature type="compositionally biased region" description="Low complexity" evidence="1">
    <location>
        <begin position="77"/>
        <end position="95"/>
    </location>
</feature>
<feature type="region of interest" description="Disordered" evidence="1">
    <location>
        <begin position="161"/>
        <end position="182"/>
    </location>
</feature>
<dbReference type="PANTHER" id="PTHR37187:SF7">
    <property type="entry name" value="EXPRESSED PROTEIN"/>
    <property type="match status" value="1"/>
</dbReference>
<name>A0ABD3T9D8_9LAMI</name>
<evidence type="ECO:0000256" key="1">
    <source>
        <dbReference type="SAM" id="MobiDB-lite"/>
    </source>
</evidence>
<feature type="region of interest" description="Disordered" evidence="1">
    <location>
        <begin position="1"/>
        <end position="130"/>
    </location>
</feature>
<accession>A0ABD3T9D8</accession>
<gene>
    <name evidence="2" type="ORF">ACJIZ3_008318</name>
</gene>
<reference evidence="2 3" key="1">
    <citation type="submission" date="2024-12" db="EMBL/GenBank/DDBJ databases">
        <title>The unique morphological basis and parallel evolutionary history of personate flowers in Penstemon.</title>
        <authorList>
            <person name="Depatie T.H."/>
            <person name="Wessinger C.A."/>
        </authorList>
    </citation>
    <scope>NUCLEOTIDE SEQUENCE [LARGE SCALE GENOMIC DNA]</scope>
    <source>
        <strain evidence="2">WTNN_2</strain>
        <tissue evidence="2">Leaf</tissue>
    </source>
</reference>
<dbReference type="PANTHER" id="PTHR37187">
    <property type="entry name" value="EXPRESSED PROTEIN"/>
    <property type="match status" value="1"/>
</dbReference>
<evidence type="ECO:0000313" key="2">
    <source>
        <dbReference type="EMBL" id="KAL3833582.1"/>
    </source>
</evidence>
<sequence>MPSGAKKRKAAKKKKGNQFNNSSSTSTSSHSHGDDLKHQDDKAESDVGEIKNDKIIVVEDDSVVKVEREFKIEDESNGSSNSNGSSSGSNSGSSSSDDESHGIKESQSTVDNSPVFDSGKTIDSLSETPSEAIIQNATIEEARVSVEETPVSEESVVDIVSPGDNSVASYGVDDVSNENGEKNLNSVEDKVGISVVSKSKEEGTNIQSVEDSVAISVPKECVEPENDDRSTISHVAPPSATAEHEKDSRVTQPLLAPAQRAVQTTSWKSCCGLFELFNGSGR</sequence>
<dbReference type="EMBL" id="JBJXBP010000004">
    <property type="protein sequence ID" value="KAL3833582.1"/>
    <property type="molecule type" value="Genomic_DNA"/>
</dbReference>
<feature type="compositionally biased region" description="Polar residues" evidence="1">
    <location>
        <begin position="121"/>
        <end position="130"/>
    </location>
</feature>
<evidence type="ECO:0000313" key="3">
    <source>
        <dbReference type="Proteomes" id="UP001634393"/>
    </source>
</evidence>
<protein>
    <submittedName>
        <fullName evidence="2">Uncharacterized protein</fullName>
    </submittedName>
</protein>
<dbReference type="Proteomes" id="UP001634393">
    <property type="component" value="Unassembled WGS sequence"/>
</dbReference>